<dbReference type="Gene3D" id="3.30.70.100">
    <property type="match status" value="1"/>
</dbReference>
<dbReference type="GO" id="GO:0004497">
    <property type="term" value="F:monooxygenase activity"/>
    <property type="evidence" value="ECO:0007669"/>
    <property type="project" value="UniProtKB-KW"/>
</dbReference>
<dbReference type="AlphaFoldDB" id="A0A448MZQ3"/>
<dbReference type="SUPFAM" id="SSF54909">
    <property type="entry name" value="Dimeric alpha+beta barrel"/>
    <property type="match status" value="1"/>
</dbReference>
<organism evidence="2 3">
    <name type="scientific">Arachnia propionica</name>
    <dbReference type="NCBI Taxonomy" id="1750"/>
    <lineage>
        <taxon>Bacteria</taxon>
        <taxon>Bacillati</taxon>
        <taxon>Actinomycetota</taxon>
        <taxon>Actinomycetes</taxon>
        <taxon>Propionibacteriales</taxon>
        <taxon>Propionibacteriaceae</taxon>
        <taxon>Arachnia</taxon>
    </lineage>
</organism>
<dbReference type="Proteomes" id="UP000273044">
    <property type="component" value="Chromosome"/>
</dbReference>
<dbReference type="InterPro" id="IPR011008">
    <property type="entry name" value="Dimeric_a/b-barrel"/>
</dbReference>
<gene>
    <name evidence="2" type="ORF">NCTC12967_01844</name>
</gene>
<dbReference type="PROSITE" id="PS51725">
    <property type="entry name" value="ABM"/>
    <property type="match status" value="1"/>
</dbReference>
<sequence>MAVSLIARSECRDGARELVAGLIGAYSEHVNASPGTVRFEVHTERDNPNQFVVIECYRDEDAFKAHLADSENAVFNDKLRPLISGDASELTFLEVP</sequence>
<dbReference type="GeneID" id="64407298"/>
<keyword evidence="2" id="KW-0560">Oxidoreductase</keyword>
<evidence type="ECO:0000313" key="3">
    <source>
        <dbReference type="Proteomes" id="UP000273044"/>
    </source>
</evidence>
<keyword evidence="2" id="KW-0503">Monooxygenase</keyword>
<proteinExistence type="predicted"/>
<feature type="domain" description="ABM" evidence="1">
    <location>
        <begin position="3"/>
        <end position="92"/>
    </location>
</feature>
<evidence type="ECO:0000259" key="1">
    <source>
        <dbReference type="PROSITE" id="PS51725"/>
    </source>
</evidence>
<keyword evidence="3" id="KW-1185">Reference proteome</keyword>
<dbReference type="EMBL" id="LR134406">
    <property type="protein sequence ID" value="VEH70544.1"/>
    <property type="molecule type" value="Genomic_DNA"/>
</dbReference>
<dbReference type="InterPro" id="IPR007138">
    <property type="entry name" value="ABM_dom"/>
</dbReference>
<protein>
    <submittedName>
        <fullName evidence="2">Antibiotic biosynthesis monooxygenase</fullName>
    </submittedName>
</protein>
<reference evidence="2 3" key="1">
    <citation type="submission" date="2018-12" db="EMBL/GenBank/DDBJ databases">
        <authorList>
            <consortium name="Pathogen Informatics"/>
        </authorList>
    </citation>
    <scope>NUCLEOTIDE SEQUENCE [LARGE SCALE GENOMIC DNA]</scope>
    <source>
        <strain evidence="2 3">NCTC12967</strain>
    </source>
</reference>
<dbReference type="RefSeq" id="WP_061786828.1">
    <property type="nucleotide sequence ID" value="NZ_CAJZDL010000135.1"/>
</dbReference>
<name>A0A448MZQ3_9ACTN</name>
<accession>A0A448MZQ3</accession>
<dbReference type="Pfam" id="PF03992">
    <property type="entry name" value="ABM"/>
    <property type="match status" value="1"/>
</dbReference>
<evidence type="ECO:0000313" key="2">
    <source>
        <dbReference type="EMBL" id="VEH70544.1"/>
    </source>
</evidence>